<evidence type="ECO:0000313" key="3">
    <source>
        <dbReference type="Proteomes" id="UP000241890"/>
    </source>
</evidence>
<reference evidence="2 3" key="1">
    <citation type="submission" date="2017-12" db="EMBL/GenBank/DDBJ databases">
        <title>Sequencing, de novo assembly and annotation of complete genome of a new Thraustochytrid species, strain FCC1311.</title>
        <authorList>
            <person name="Sedici K."/>
            <person name="Godart F."/>
            <person name="Aiese Cigliano R."/>
            <person name="Sanseverino W."/>
            <person name="Barakat M."/>
            <person name="Ortet P."/>
            <person name="Marechal E."/>
            <person name="Cagnac O."/>
            <person name="Amato A."/>
        </authorList>
    </citation>
    <scope>NUCLEOTIDE SEQUENCE [LARGE SCALE GENOMIC DNA]</scope>
</reference>
<dbReference type="AlphaFoldDB" id="A0A2R5GLT4"/>
<protein>
    <submittedName>
        <fullName evidence="2">Uncharacterized protein</fullName>
    </submittedName>
</protein>
<dbReference type="InParanoid" id="A0A2R5GLT4"/>
<dbReference type="Proteomes" id="UP000241890">
    <property type="component" value="Unassembled WGS sequence"/>
</dbReference>
<comment type="caution">
    <text evidence="2">The sequence shown here is derived from an EMBL/GenBank/DDBJ whole genome shotgun (WGS) entry which is preliminary data.</text>
</comment>
<evidence type="ECO:0000256" key="1">
    <source>
        <dbReference type="SAM" id="MobiDB-lite"/>
    </source>
</evidence>
<organism evidence="2 3">
    <name type="scientific">Hondaea fermentalgiana</name>
    <dbReference type="NCBI Taxonomy" id="2315210"/>
    <lineage>
        <taxon>Eukaryota</taxon>
        <taxon>Sar</taxon>
        <taxon>Stramenopiles</taxon>
        <taxon>Bigyra</taxon>
        <taxon>Labyrinthulomycetes</taxon>
        <taxon>Thraustochytrida</taxon>
        <taxon>Thraustochytriidae</taxon>
        <taxon>Hondaea</taxon>
    </lineage>
</organism>
<gene>
    <name evidence="2" type="ORF">FCC1311_080652</name>
</gene>
<keyword evidence="3" id="KW-1185">Reference proteome</keyword>
<evidence type="ECO:0000313" key="2">
    <source>
        <dbReference type="EMBL" id="GBG31840.1"/>
    </source>
</evidence>
<name>A0A2R5GLT4_9STRA</name>
<feature type="region of interest" description="Disordered" evidence="1">
    <location>
        <begin position="52"/>
        <end position="84"/>
    </location>
</feature>
<dbReference type="EMBL" id="BEYU01000109">
    <property type="protein sequence ID" value="GBG31840.1"/>
    <property type="molecule type" value="Genomic_DNA"/>
</dbReference>
<proteinExistence type="predicted"/>
<accession>A0A2R5GLT4</accession>
<sequence>MNASGQVSRRVSVRVYGAVTRSELKAPEYYVAVYTLLGPLQVPGVHGAGLGAPKTPRFGSRAGEEPAVETLRPTAQDGEPPGTGHGSLMAVMVMATCAQQVFTQSDPYECATETTTTCAALDALKVDEFGNYEATQASVSNAREDCELCTDPTLTTLNACCAVGTDASSAAECREIQVPVTDGKSDASVVFTTVESVYSDAQLTIPIVVSEAETAENACARTCRLYGDPEGISFCGVRKEFILCDGRIDDSSNSDVCTQDADTCRGRKDYYGNQCVWLPDEGDNLEWTTGSKCQMDPTLPPPVQLVYRRAPSNSENQGIGYAVYATVGERGIITHVTFEYNGQNSTIDAAKCITTEGSTDAWTNPTEIEPYLTVSSIVSDKKVVMDIAIEDMGVHLVCHAMDSGRGRLDIDTLYVTSTRASVLESSEIEEGFCVTSEMDTGKATQANLTENFHSFCLEKFAQNLLVCRTLSKECSRLSYMPTVTEFCTNVARSKLGMSVSRCENQLQSQLEREVNSQSSRNIWIEFYCKAVSNGDSQQEEECLNNVDNFGFAQVYDETSDGFYDQTASVSCDLDASFEVNTDPCFSGVNVVLVGRNGDETTIASIPPSYLACGEDVILTGADYPEIFITGTDISLQQCGLSAYCSAQNGFRQVAAVEVTSTIMLSMGEEEIQTPAICEVESSDLVSSCPTQCCLQENGGAPTCLNVSVASTPFCTNDNAPDGSSCSDLIGSEAYVDISLELLDDPEDPEWVSSCCRTCAAWGDPKLIPFDGWSDAPAEWLMCDGRKANSCKFKEATCVNQDDHLGNPCVWNKTIDELLKKDRSLVGFYGSPCQPDWEKAEDAEWLPYVTLFSDGEDFAVNVTTGERSVLTTLEFYVSKTSYHRFDPELCFNDNPTGGSAWSSHEGASSSPAADGLTASCGPIDTNGLERPCAVTHDATGVFTQFRCIRASLDGVYAGHRLNIQGISEFLPYTGTEGFCVDGSMEKYMGDSTVNEKAADKCGLDNDDISDDRLALGQTCKNIYHETCTADEAEEAIRKWCRYSAVLPLQDALSCATDIIDDSSLTGMAKRWTHIFCEQFPGEVSRCKRDYTAYLDKTPTATMCFSSLDELVDFGHDPCMVGTKVLDSSSGEEILFIPDHIPPCDNVLRVPATSEYAAFFTSTVEFVKCGVSPSECPLYSALPSTFCDPVRSYSVQLSYTTPSFCGDDN</sequence>